<dbReference type="PANTHER" id="PTHR10827">
    <property type="entry name" value="RETICULOCALBIN"/>
    <property type="match status" value="1"/>
</dbReference>
<keyword evidence="2" id="KW-0732">Signal</keyword>
<dbReference type="AlphaFoldDB" id="A0A557S517"/>
<dbReference type="Proteomes" id="UP000316649">
    <property type="component" value="Unassembled WGS sequence"/>
</dbReference>
<dbReference type="EMBL" id="VMNH01000016">
    <property type="protein sequence ID" value="TVO72503.1"/>
    <property type="molecule type" value="Genomic_DNA"/>
</dbReference>
<evidence type="ECO:0000256" key="1">
    <source>
        <dbReference type="SAM" id="MobiDB-lite"/>
    </source>
</evidence>
<dbReference type="GO" id="GO:0005509">
    <property type="term" value="F:calcium ion binding"/>
    <property type="evidence" value="ECO:0007669"/>
    <property type="project" value="InterPro"/>
</dbReference>
<feature type="region of interest" description="Disordered" evidence="1">
    <location>
        <begin position="103"/>
        <end position="122"/>
    </location>
</feature>
<dbReference type="Gene3D" id="1.10.238.10">
    <property type="entry name" value="EF-hand"/>
    <property type="match status" value="2"/>
</dbReference>
<dbReference type="SUPFAM" id="SSF47473">
    <property type="entry name" value="EF-hand"/>
    <property type="match status" value="1"/>
</dbReference>
<sequence length="197" mass="21212">MKTNRRKMTLVLAVAALLGTSGLMAQMASPAPIPFASYDTNGDNKVSADEYYAARNARIAERAKEGRMMRNLGNAPSFEQFDSDGDGYLSELEVVRGQLTHMQQHRPQGRMGGGPGAAPRGGARAVATFSDFDANSDGVVTQEEFSQVRAERQATKASQGYPMRNAASSPSFESFDGNGDGQLTPDEFVPGNPNRMR</sequence>
<feature type="signal peptide" evidence="2">
    <location>
        <begin position="1"/>
        <end position="25"/>
    </location>
</feature>
<proteinExistence type="predicted"/>
<protein>
    <recommendedName>
        <fullName evidence="3">EF-hand domain-containing protein</fullName>
    </recommendedName>
</protein>
<dbReference type="CDD" id="cd00051">
    <property type="entry name" value="EFh"/>
    <property type="match status" value="1"/>
</dbReference>
<dbReference type="PANTHER" id="PTHR10827:SF52">
    <property type="entry name" value="IP16409P"/>
    <property type="match status" value="1"/>
</dbReference>
<feature type="chain" id="PRO_5022191867" description="EF-hand domain-containing protein" evidence="2">
    <location>
        <begin position="26"/>
        <end position="197"/>
    </location>
</feature>
<dbReference type="PROSITE" id="PS00018">
    <property type="entry name" value="EF_HAND_1"/>
    <property type="match status" value="4"/>
</dbReference>
<dbReference type="OrthoDB" id="5770156at2"/>
<gene>
    <name evidence="4" type="ORF">FHP88_12990</name>
</gene>
<organism evidence="4 5">
    <name type="scientific">Sedimenticola selenatireducens</name>
    <dbReference type="NCBI Taxonomy" id="191960"/>
    <lineage>
        <taxon>Bacteria</taxon>
        <taxon>Pseudomonadati</taxon>
        <taxon>Pseudomonadota</taxon>
        <taxon>Gammaproteobacteria</taxon>
        <taxon>Chromatiales</taxon>
        <taxon>Sedimenticolaceae</taxon>
        <taxon>Sedimenticola</taxon>
    </lineage>
</organism>
<reference evidence="4 5" key="1">
    <citation type="submission" date="2019-07" db="EMBL/GenBank/DDBJ databases">
        <title>The pathways for chlorine oxyanion respiration interact through the shared metabolite chlorate.</title>
        <authorList>
            <person name="Barnum T.P."/>
            <person name="Cheng Y."/>
            <person name="Hill K.A."/>
            <person name="Lucas L.N."/>
            <person name="Carlson H.K."/>
            <person name="Coates J.D."/>
        </authorList>
    </citation>
    <scope>NUCLEOTIDE SEQUENCE [LARGE SCALE GENOMIC DNA]</scope>
    <source>
        <strain evidence="4 5">BK-1</strain>
    </source>
</reference>
<comment type="caution">
    <text evidence="4">The sequence shown here is derived from an EMBL/GenBank/DDBJ whole genome shotgun (WGS) entry which is preliminary data.</text>
</comment>
<evidence type="ECO:0000259" key="3">
    <source>
        <dbReference type="PROSITE" id="PS50222"/>
    </source>
</evidence>
<dbReference type="Pfam" id="PF13202">
    <property type="entry name" value="EF-hand_5"/>
    <property type="match status" value="2"/>
</dbReference>
<evidence type="ECO:0000256" key="2">
    <source>
        <dbReference type="SAM" id="SignalP"/>
    </source>
</evidence>
<keyword evidence="5" id="KW-1185">Reference proteome</keyword>
<dbReference type="PROSITE" id="PS50222">
    <property type="entry name" value="EF_HAND_2"/>
    <property type="match status" value="1"/>
</dbReference>
<feature type="region of interest" description="Disordered" evidence="1">
    <location>
        <begin position="138"/>
        <end position="197"/>
    </location>
</feature>
<dbReference type="InterPro" id="IPR018247">
    <property type="entry name" value="EF_Hand_1_Ca_BS"/>
</dbReference>
<accession>A0A557S517</accession>
<dbReference type="InterPro" id="IPR002048">
    <property type="entry name" value="EF_hand_dom"/>
</dbReference>
<dbReference type="Pfam" id="PF13499">
    <property type="entry name" value="EF-hand_7"/>
    <property type="match status" value="1"/>
</dbReference>
<name>A0A557S517_9GAMM</name>
<dbReference type="RefSeq" id="WP_144359507.1">
    <property type="nucleotide sequence ID" value="NZ_VMNH01000016.1"/>
</dbReference>
<dbReference type="InterPro" id="IPR011992">
    <property type="entry name" value="EF-hand-dom_pair"/>
</dbReference>
<evidence type="ECO:0000313" key="4">
    <source>
        <dbReference type="EMBL" id="TVO72503.1"/>
    </source>
</evidence>
<feature type="domain" description="EF-hand" evidence="3">
    <location>
        <begin position="120"/>
        <end position="155"/>
    </location>
</feature>
<evidence type="ECO:0000313" key="5">
    <source>
        <dbReference type="Proteomes" id="UP000316649"/>
    </source>
</evidence>